<dbReference type="OrthoDB" id="572589at2"/>
<dbReference type="STRING" id="1774969.AUC69_14310"/>
<feature type="transmembrane region" description="Helical" evidence="2">
    <location>
        <begin position="6"/>
        <end position="24"/>
    </location>
</feature>
<keyword evidence="2" id="KW-0812">Transmembrane</keyword>
<feature type="compositionally biased region" description="Basic and acidic residues" evidence="1">
    <location>
        <begin position="145"/>
        <end position="154"/>
    </location>
</feature>
<comment type="caution">
    <text evidence="3">The sequence shown here is derived from an EMBL/GenBank/DDBJ whole genome shotgun (WGS) entry which is preliminary data.</text>
</comment>
<name>A0A1E3VTC4_9HYPH</name>
<feature type="region of interest" description="Disordered" evidence="1">
    <location>
        <begin position="137"/>
        <end position="185"/>
    </location>
</feature>
<feature type="compositionally biased region" description="Low complexity" evidence="1">
    <location>
        <begin position="155"/>
        <end position="165"/>
    </location>
</feature>
<dbReference type="Proteomes" id="UP000094472">
    <property type="component" value="Unassembled WGS sequence"/>
</dbReference>
<gene>
    <name evidence="3" type="ORF">AUC69_14310</name>
</gene>
<dbReference type="AlphaFoldDB" id="A0A1E3VTC4"/>
<protein>
    <submittedName>
        <fullName evidence="3">Uncharacterized protein</fullName>
    </submittedName>
</protein>
<feature type="transmembrane region" description="Helical" evidence="2">
    <location>
        <begin position="36"/>
        <end position="58"/>
    </location>
</feature>
<evidence type="ECO:0000256" key="1">
    <source>
        <dbReference type="SAM" id="MobiDB-lite"/>
    </source>
</evidence>
<reference evidence="3 4" key="1">
    <citation type="journal article" date="2016" name="Environ. Microbiol.">
        <title>New Methyloceanibacter diversity from North Sea sediments includes methanotroph containing solely the soluble methane monooxygenase.</title>
        <authorList>
            <person name="Vekeman B."/>
            <person name="Kerckhof F.M."/>
            <person name="Cremers G."/>
            <person name="de Vos P."/>
            <person name="Vandamme P."/>
            <person name="Boon N."/>
            <person name="Op den Camp H.J."/>
            <person name="Heylen K."/>
        </authorList>
    </citation>
    <scope>NUCLEOTIDE SEQUENCE [LARGE SCALE GENOMIC DNA]</scope>
    <source>
        <strain evidence="3 4">R-67175</strain>
    </source>
</reference>
<dbReference type="EMBL" id="LPWF01000028">
    <property type="protein sequence ID" value="ODR96755.1"/>
    <property type="molecule type" value="Genomic_DNA"/>
</dbReference>
<evidence type="ECO:0000256" key="2">
    <source>
        <dbReference type="SAM" id="Phobius"/>
    </source>
</evidence>
<organism evidence="3 4">
    <name type="scientific">Methyloceanibacter superfactus</name>
    <dbReference type="NCBI Taxonomy" id="1774969"/>
    <lineage>
        <taxon>Bacteria</taxon>
        <taxon>Pseudomonadati</taxon>
        <taxon>Pseudomonadota</taxon>
        <taxon>Alphaproteobacteria</taxon>
        <taxon>Hyphomicrobiales</taxon>
        <taxon>Hyphomicrobiaceae</taxon>
        <taxon>Methyloceanibacter</taxon>
    </lineage>
</organism>
<feature type="transmembrane region" description="Helical" evidence="2">
    <location>
        <begin position="101"/>
        <end position="124"/>
    </location>
</feature>
<accession>A0A1E3VTC4</accession>
<evidence type="ECO:0000313" key="3">
    <source>
        <dbReference type="EMBL" id="ODR96755.1"/>
    </source>
</evidence>
<keyword evidence="2" id="KW-1133">Transmembrane helix</keyword>
<keyword evidence="4" id="KW-1185">Reference proteome</keyword>
<keyword evidence="2" id="KW-0472">Membrane</keyword>
<dbReference type="RefSeq" id="WP_069442264.1">
    <property type="nucleotide sequence ID" value="NZ_LPWF01000028.1"/>
</dbReference>
<feature type="transmembrane region" description="Helical" evidence="2">
    <location>
        <begin position="70"/>
        <end position="89"/>
    </location>
</feature>
<proteinExistence type="predicted"/>
<sequence length="185" mass="19448">MSTSTYIARLIGPLFLIMGLGMVVEGDTVRALSQEFLSNLSLIYLAGMLALVAGLAIVNAHNLWVADWRVLITLLGWLSIAGGIFRLLFPGKVQALGTGLVASPAAMIMGGIIVLTMGAILSFVGYEHLWQRDTAKAPAKTPAKSADKSADKTAAKPAAKSAGARKAVRKTTASARKTASPRKRS</sequence>
<evidence type="ECO:0000313" key="4">
    <source>
        <dbReference type="Proteomes" id="UP000094472"/>
    </source>
</evidence>